<dbReference type="InterPro" id="IPR052471">
    <property type="entry name" value="PBI_I9"/>
</dbReference>
<protein>
    <recommendedName>
        <fullName evidence="4">Inhibitor I9 domain-containing protein</fullName>
    </recommendedName>
</protein>
<dbReference type="PANTHER" id="PTHR28288:SF2">
    <property type="entry name" value="PROTEASE B INHIBITOR 2"/>
    <property type="match status" value="1"/>
</dbReference>
<organism evidence="2 3">
    <name type="scientific">Bondarzewia mesenterica</name>
    <dbReference type="NCBI Taxonomy" id="1095465"/>
    <lineage>
        <taxon>Eukaryota</taxon>
        <taxon>Fungi</taxon>
        <taxon>Dikarya</taxon>
        <taxon>Basidiomycota</taxon>
        <taxon>Agaricomycotina</taxon>
        <taxon>Agaricomycetes</taxon>
        <taxon>Russulales</taxon>
        <taxon>Bondarzewiaceae</taxon>
        <taxon>Bondarzewia</taxon>
    </lineage>
</organism>
<dbReference type="AlphaFoldDB" id="A0A4S4LAK5"/>
<dbReference type="SUPFAM" id="SSF54897">
    <property type="entry name" value="Protease propeptides/inhibitors"/>
    <property type="match status" value="1"/>
</dbReference>
<evidence type="ECO:0000313" key="2">
    <source>
        <dbReference type="EMBL" id="THH08684.1"/>
    </source>
</evidence>
<dbReference type="OrthoDB" id="5518345at2759"/>
<evidence type="ECO:0000256" key="1">
    <source>
        <dbReference type="ARBA" id="ARBA00038069"/>
    </source>
</evidence>
<proteinExistence type="inferred from homology"/>
<comment type="caution">
    <text evidence="2">The sequence shown here is derived from an EMBL/GenBank/DDBJ whole genome shotgun (WGS) entry which is preliminary data.</text>
</comment>
<dbReference type="InterPro" id="IPR037045">
    <property type="entry name" value="S8pro/Inhibitor_I9_sf"/>
</dbReference>
<dbReference type="EMBL" id="SGPL01000681">
    <property type="protein sequence ID" value="THH08684.1"/>
    <property type="molecule type" value="Genomic_DNA"/>
</dbReference>
<name>A0A4S4LAK5_9AGAM</name>
<comment type="similarity">
    <text evidence="1">Belongs to the protease inhibitor I9 family.</text>
</comment>
<reference evidence="2 3" key="1">
    <citation type="submission" date="2019-02" db="EMBL/GenBank/DDBJ databases">
        <title>Genome sequencing of the rare red list fungi Bondarzewia mesenterica.</title>
        <authorList>
            <person name="Buettner E."/>
            <person name="Kellner H."/>
        </authorList>
    </citation>
    <scope>NUCLEOTIDE SEQUENCE [LARGE SCALE GENOMIC DNA]</scope>
    <source>
        <strain evidence="2 3">DSM 108281</strain>
    </source>
</reference>
<sequence length="88" mass="9440">MSGTDGVAEYIVVFKKTVSDDAIQKHADDVIANGGQVQQRYDSVLKGFSAVIPDSYLQTLQSLQGGEIDYIGAFTSRLSQPDGVVTTQ</sequence>
<accession>A0A4S4LAK5</accession>
<gene>
    <name evidence="2" type="ORF">EW146_g8918</name>
</gene>
<dbReference type="GO" id="GO:0042144">
    <property type="term" value="P:vacuole fusion, non-autophagic"/>
    <property type="evidence" value="ECO:0007669"/>
    <property type="project" value="TreeGrafter"/>
</dbReference>
<evidence type="ECO:0000313" key="3">
    <source>
        <dbReference type="Proteomes" id="UP000310158"/>
    </source>
</evidence>
<dbReference type="GO" id="GO:0004866">
    <property type="term" value="F:endopeptidase inhibitor activity"/>
    <property type="evidence" value="ECO:0007669"/>
    <property type="project" value="TreeGrafter"/>
</dbReference>
<dbReference type="Gene3D" id="3.30.70.80">
    <property type="entry name" value="Peptidase S8 propeptide/proteinase inhibitor I9"/>
    <property type="match status" value="1"/>
</dbReference>
<keyword evidence="3" id="KW-1185">Reference proteome</keyword>
<dbReference type="PANTHER" id="PTHR28288">
    <property type="entry name" value="PROTEASE B INHIBITOR 2"/>
    <property type="match status" value="1"/>
</dbReference>
<evidence type="ECO:0008006" key="4">
    <source>
        <dbReference type="Google" id="ProtNLM"/>
    </source>
</evidence>
<dbReference type="Proteomes" id="UP000310158">
    <property type="component" value="Unassembled WGS sequence"/>
</dbReference>